<keyword evidence="1" id="KW-0812">Transmembrane</keyword>
<evidence type="ECO:0000313" key="2">
    <source>
        <dbReference type="EMBL" id="AND41048.1"/>
    </source>
</evidence>
<feature type="transmembrane region" description="Helical" evidence="1">
    <location>
        <begin position="13"/>
        <end position="33"/>
    </location>
</feature>
<dbReference type="STRING" id="1196031.A361_18465"/>
<keyword evidence="1" id="KW-0472">Membrane</keyword>
<dbReference type="eggNOG" id="ENOG5031D2C">
    <property type="taxonomic scope" value="Bacteria"/>
</dbReference>
<dbReference type="EMBL" id="CP015506">
    <property type="protein sequence ID" value="AND41048.1"/>
    <property type="molecule type" value="Genomic_DNA"/>
</dbReference>
<evidence type="ECO:0000256" key="1">
    <source>
        <dbReference type="SAM" id="Phobius"/>
    </source>
</evidence>
<dbReference type="Proteomes" id="UP000077856">
    <property type="component" value="Chromosome"/>
</dbReference>
<reference evidence="2 3" key="1">
    <citation type="submission" date="2016-04" db="EMBL/GenBank/DDBJ databases">
        <title>Complete genome sequence of Bacillus oceanisediminis strain 2691.</title>
        <authorList>
            <person name="Jeong H."/>
            <person name="Kim H.J."/>
            <person name="Lee D.-W."/>
        </authorList>
    </citation>
    <scope>NUCLEOTIDE SEQUENCE [LARGE SCALE GENOMIC DNA]</scope>
    <source>
        <strain evidence="2 3">2691</strain>
    </source>
</reference>
<gene>
    <name evidence="2" type="ORF">A361_18465</name>
</gene>
<dbReference type="RefSeq" id="WP_019379668.1">
    <property type="nucleotide sequence ID" value="NZ_CP015506.1"/>
</dbReference>
<name>A0A160MER2_9BACI</name>
<evidence type="ECO:0000313" key="3">
    <source>
        <dbReference type="Proteomes" id="UP000077856"/>
    </source>
</evidence>
<feature type="transmembrane region" description="Helical" evidence="1">
    <location>
        <begin position="40"/>
        <end position="60"/>
    </location>
</feature>
<keyword evidence="1" id="KW-1133">Transmembrane helix</keyword>
<dbReference type="AlphaFoldDB" id="A0A160MER2"/>
<sequence length="262" mass="30893">MNIQQYYRKTADISINASLAALVPPFFFLLIFIKESQRTNLILFLIPFIIYSFLCHQIHLLNKQRAAEIVERNSNNSRQALLSLLCQSNLMIAFMPAPSLRMVLFDPEGRQVGEIRDMKMWKFRWFLPYFLDRLFPRRLGIYDYNNNLEASILIDRNGVDISFVKDSCKETIINKKDGSKLVYENGCDRYSIPKTFFHTDFQVLDEKSNRIARLRKGWMPLEWGQQFRDPNTPVLSFEEGLTAKEKLRIYAILATLFLYRNH</sequence>
<proteinExistence type="predicted"/>
<feature type="transmembrane region" description="Helical" evidence="1">
    <location>
        <begin position="80"/>
        <end position="100"/>
    </location>
</feature>
<organism evidence="2 3">
    <name type="scientific">Cytobacillus oceanisediminis 2691</name>
    <dbReference type="NCBI Taxonomy" id="1196031"/>
    <lineage>
        <taxon>Bacteria</taxon>
        <taxon>Bacillati</taxon>
        <taxon>Bacillota</taxon>
        <taxon>Bacilli</taxon>
        <taxon>Bacillales</taxon>
        <taxon>Bacillaceae</taxon>
        <taxon>Cytobacillus</taxon>
    </lineage>
</organism>
<dbReference type="KEGG" id="bon:A361_18465"/>
<protein>
    <submittedName>
        <fullName evidence="2">Uncharacterized protein</fullName>
    </submittedName>
</protein>
<accession>A0A160MER2</accession>